<dbReference type="AlphaFoldDB" id="A0A2P2M500"/>
<dbReference type="EMBL" id="GGEC01044816">
    <property type="protein sequence ID" value="MBX25300.1"/>
    <property type="molecule type" value="Transcribed_RNA"/>
</dbReference>
<sequence>MWLSLTNPIKRRGGKIILIVSDYPAFHVSYSPCADLLLFPYNQPETFVKVRPRCEAPRRDMIYPLNYTPCRYVRISCLRGNPIAIFFIQVNEWVCSFSSGFMLFFHIISSFSLIQYELSACNPVALEPSIYMSYTFLT</sequence>
<proteinExistence type="predicted"/>
<evidence type="ECO:0000313" key="1">
    <source>
        <dbReference type="EMBL" id="MBX25300.1"/>
    </source>
</evidence>
<protein>
    <submittedName>
        <fullName evidence="1">Uncharacterized protein</fullName>
    </submittedName>
</protein>
<dbReference type="PANTHER" id="PTHR35833">
    <property type="entry name" value="GALACTOSE-BINDING DOMAIN-LIKE, ARMADILLO-TYPE FOLD PROTEIN-RELATED"/>
    <property type="match status" value="1"/>
</dbReference>
<reference evidence="1" key="1">
    <citation type="submission" date="2018-02" db="EMBL/GenBank/DDBJ databases">
        <title>Rhizophora mucronata_Transcriptome.</title>
        <authorList>
            <person name="Meera S.P."/>
            <person name="Sreeshan A."/>
            <person name="Augustine A."/>
        </authorList>
    </citation>
    <scope>NUCLEOTIDE SEQUENCE</scope>
    <source>
        <tissue evidence="1">Leaf</tissue>
    </source>
</reference>
<name>A0A2P2M500_RHIMU</name>
<organism evidence="1">
    <name type="scientific">Rhizophora mucronata</name>
    <name type="common">Asiatic mangrove</name>
    <dbReference type="NCBI Taxonomy" id="61149"/>
    <lineage>
        <taxon>Eukaryota</taxon>
        <taxon>Viridiplantae</taxon>
        <taxon>Streptophyta</taxon>
        <taxon>Embryophyta</taxon>
        <taxon>Tracheophyta</taxon>
        <taxon>Spermatophyta</taxon>
        <taxon>Magnoliopsida</taxon>
        <taxon>eudicotyledons</taxon>
        <taxon>Gunneridae</taxon>
        <taxon>Pentapetalae</taxon>
        <taxon>rosids</taxon>
        <taxon>fabids</taxon>
        <taxon>Malpighiales</taxon>
        <taxon>Rhizophoraceae</taxon>
        <taxon>Rhizophora</taxon>
    </lineage>
</organism>
<accession>A0A2P2M500</accession>
<dbReference type="PANTHER" id="PTHR35833:SF1">
    <property type="entry name" value="GALACTOSE-BINDING DOMAIN-CONTAINING PROTEIN"/>
    <property type="match status" value="1"/>
</dbReference>